<dbReference type="Proteomes" id="UP000431744">
    <property type="component" value="Unassembled WGS sequence"/>
</dbReference>
<evidence type="ECO:0000256" key="1">
    <source>
        <dbReference type="SAM" id="Phobius"/>
    </source>
</evidence>
<feature type="transmembrane region" description="Helical" evidence="1">
    <location>
        <begin position="189"/>
        <end position="209"/>
    </location>
</feature>
<evidence type="ECO:0000313" key="2">
    <source>
        <dbReference type="EMBL" id="KAB1649257.1"/>
    </source>
</evidence>
<proteinExistence type="predicted"/>
<feature type="transmembrane region" description="Helical" evidence="1">
    <location>
        <begin position="137"/>
        <end position="158"/>
    </location>
</feature>
<feature type="transmembrane region" description="Helical" evidence="1">
    <location>
        <begin position="37"/>
        <end position="58"/>
    </location>
</feature>
<keyword evidence="1" id="KW-0472">Membrane</keyword>
<keyword evidence="1" id="KW-0812">Transmembrane</keyword>
<sequence length="319" mass="32814">MTFILGITIGPAVVGMAIAFAVWFLRRRTSIWLEDAAAGFSVAAALTCLLGALALRLIDVMPLFGVSVAPVVQLWEPYDRFTIPLVLTLAALVFAIFPVRRGGSIAGMSGSAPGAAASGSAGPSPFRRVFADASTRAVAAPLVVLVIVVAITIAAGAASDPETGFTQFTVSVGDDMSIGAPIYGWRSSLPALAVIALVLATAFTALITMSRPSPGHDYLAEARVRRRRTGNISLLVTGGLLAHLAMVLFSLSRTASLGGSFTTPEGLVSARADFAELAPALQWIALGVDAAAFACWASVALTAVPGSSSTTTSTRNSYS</sequence>
<gene>
    <name evidence="2" type="ORF">F8O04_02985</name>
</gene>
<organism evidence="2 3">
    <name type="scientific">Pseudoclavibacter endophyticus</name>
    <dbReference type="NCBI Taxonomy" id="1778590"/>
    <lineage>
        <taxon>Bacteria</taxon>
        <taxon>Bacillati</taxon>
        <taxon>Actinomycetota</taxon>
        <taxon>Actinomycetes</taxon>
        <taxon>Micrococcales</taxon>
        <taxon>Microbacteriaceae</taxon>
        <taxon>Pseudoclavibacter</taxon>
    </lineage>
</organism>
<feature type="transmembrane region" description="Helical" evidence="1">
    <location>
        <begin position="283"/>
        <end position="304"/>
    </location>
</feature>
<reference evidence="2 3" key="1">
    <citation type="submission" date="2019-09" db="EMBL/GenBank/DDBJ databases">
        <title>Phylogeny of genus Pseudoclavibacter and closely related genus.</title>
        <authorList>
            <person name="Li Y."/>
        </authorList>
    </citation>
    <scope>NUCLEOTIDE SEQUENCE [LARGE SCALE GENOMIC DNA]</scope>
    <source>
        <strain evidence="2 3">EGI 60007</strain>
    </source>
</reference>
<feature type="transmembrane region" description="Helical" evidence="1">
    <location>
        <begin position="6"/>
        <end position="25"/>
    </location>
</feature>
<keyword evidence="1" id="KW-1133">Transmembrane helix</keyword>
<dbReference type="RefSeq" id="WP_158027849.1">
    <property type="nucleotide sequence ID" value="NZ_BMHG01000001.1"/>
</dbReference>
<accession>A0A6H9WQK7</accession>
<dbReference type="EMBL" id="WBJY01000001">
    <property type="protein sequence ID" value="KAB1649257.1"/>
    <property type="molecule type" value="Genomic_DNA"/>
</dbReference>
<name>A0A6H9WQK7_9MICO</name>
<evidence type="ECO:0000313" key="3">
    <source>
        <dbReference type="Proteomes" id="UP000431744"/>
    </source>
</evidence>
<protein>
    <submittedName>
        <fullName evidence="2">Uncharacterized protein</fullName>
    </submittedName>
</protein>
<dbReference type="AlphaFoldDB" id="A0A6H9WQK7"/>
<feature type="transmembrane region" description="Helical" evidence="1">
    <location>
        <begin position="230"/>
        <end position="251"/>
    </location>
</feature>
<feature type="transmembrane region" description="Helical" evidence="1">
    <location>
        <begin position="81"/>
        <end position="99"/>
    </location>
</feature>
<comment type="caution">
    <text evidence="2">The sequence shown here is derived from an EMBL/GenBank/DDBJ whole genome shotgun (WGS) entry which is preliminary data.</text>
</comment>
<keyword evidence="3" id="KW-1185">Reference proteome</keyword>